<dbReference type="UniPathway" id="UPA00591">
    <property type="reaction ID" value="UER00648"/>
</dbReference>
<dbReference type="FunFam" id="3.40.50.2020:FF:000006">
    <property type="entry name" value="Hypoxanthine phosphoribosyltransferase"/>
    <property type="match status" value="1"/>
</dbReference>
<keyword evidence="12 17" id="KW-0660">Purine salvage</keyword>
<accession>A0A2X5NRN9</accession>
<feature type="domain" description="Phosphoribosyltransferase" evidence="18">
    <location>
        <begin position="34"/>
        <end position="181"/>
    </location>
</feature>
<dbReference type="GO" id="GO:0000166">
    <property type="term" value="F:nucleotide binding"/>
    <property type="evidence" value="ECO:0007669"/>
    <property type="project" value="UniProtKB-KW"/>
</dbReference>
<dbReference type="PANTHER" id="PTHR43340">
    <property type="entry name" value="HYPOXANTHINE-GUANINE PHOSPHORIBOSYLTRANSFERASE"/>
    <property type="match status" value="1"/>
</dbReference>
<evidence type="ECO:0000313" key="19">
    <source>
        <dbReference type="EMBL" id="SQK76238.1"/>
    </source>
</evidence>
<evidence type="ECO:0000256" key="6">
    <source>
        <dbReference type="ARBA" id="ARBA00011895"/>
    </source>
</evidence>
<dbReference type="Proteomes" id="UP000248758">
    <property type="component" value="Chromosome 1"/>
</dbReference>
<dbReference type="GO" id="GO:0004422">
    <property type="term" value="F:hypoxanthine phosphoribosyltransferase activity"/>
    <property type="evidence" value="ECO:0007669"/>
    <property type="project" value="InterPro"/>
</dbReference>
<evidence type="ECO:0000256" key="7">
    <source>
        <dbReference type="ARBA" id="ARBA00014105"/>
    </source>
</evidence>
<evidence type="ECO:0000256" key="8">
    <source>
        <dbReference type="ARBA" id="ARBA00022490"/>
    </source>
</evidence>
<comment type="catalytic activity">
    <reaction evidence="16">
        <text>IMP + diphosphate = hypoxanthine + 5-phospho-alpha-D-ribose 1-diphosphate</text>
        <dbReference type="Rhea" id="RHEA:17973"/>
        <dbReference type="ChEBI" id="CHEBI:17368"/>
        <dbReference type="ChEBI" id="CHEBI:33019"/>
        <dbReference type="ChEBI" id="CHEBI:58017"/>
        <dbReference type="ChEBI" id="CHEBI:58053"/>
        <dbReference type="EC" id="2.4.2.8"/>
    </reaction>
    <physiologicalReaction direction="right-to-left" evidence="16">
        <dbReference type="Rhea" id="RHEA:17975"/>
    </physiologicalReaction>
</comment>
<evidence type="ECO:0000256" key="2">
    <source>
        <dbReference type="ARBA" id="ARBA00003637"/>
    </source>
</evidence>
<evidence type="ECO:0000256" key="4">
    <source>
        <dbReference type="ARBA" id="ARBA00004669"/>
    </source>
</evidence>
<dbReference type="Gene3D" id="3.40.50.2020">
    <property type="match status" value="1"/>
</dbReference>
<evidence type="ECO:0000256" key="1">
    <source>
        <dbReference type="ARBA" id="ARBA00001946"/>
    </source>
</evidence>
<protein>
    <recommendedName>
        <fullName evidence="7 17">Hypoxanthine phosphoribosyltransferase</fullName>
        <ecNumber evidence="6 17">2.4.2.8</ecNumber>
    </recommendedName>
</protein>
<evidence type="ECO:0000256" key="5">
    <source>
        <dbReference type="ARBA" id="ARBA00008391"/>
    </source>
</evidence>
<evidence type="ECO:0000256" key="15">
    <source>
        <dbReference type="ARBA" id="ARBA00048811"/>
    </source>
</evidence>
<keyword evidence="14 17" id="KW-0460">Magnesium</keyword>
<dbReference type="InterPro" id="IPR000836">
    <property type="entry name" value="PRTase_dom"/>
</dbReference>
<dbReference type="EC" id="2.4.2.8" evidence="6 17"/>
<keyword evidence="9 17" id="KW-0328">Glycosyltransferase</keyword>
<comment type="similarity">
    <text evidence="5 17">Belongs to the purine/pyrimidine phosphoribosyltransferase family.</text>
</comment>
<comment type="pathway">
    <text evidence="4 17">Purine metabolism; IMP biosynthesis via salvage pathway; IMP from hypoxanthine: step 1/1.</text>
</comment>
<evidence type="ECO:0000256" key="3">
    <source>
        <dbReference type="ARBA" id="ARBA00004496"/>
    </source>
</evidence>
<dbReference type="CDD" id="cd06223">
    <property type="entry name" value="PRTases_typeI"/>
    <property type="match status" value="1"/>
</dbReference>
<dbReference type="GO" id="GO:0006166">
    <property type="term" value="P:purine ribonucleoside salvage"/>
    <property type="evidence" value="ECO:0007669"/>
    <property type="project" value="UniProtKB-KW"/>
</dbReference>
<dbReference type="InterPro" id="IPR050408">
    <property type="entry name" value="HGPRT"/>
</dbReference>
<dbReference type="GO" id="GO:0032263">
    <property type="term" value="P:GMP salvage"/>
    <property type="evidence" value="ECO:0007669"/>
    <property type="project" value="TreeGrafter"/>
</dbReference>
<dbReference type="InterPro" id="IPR029057">
    <property type="entry name" value="PRTase-like"/>
</dbReference>
<dbReference type="InterPro" id="IPR005904">
    <property type="entry name" value="Hxn_phspho_trans"/>
</dbReference>
<evidence type="ECO:0000313" key="20">
    <source>
        <dbReference type="Proteomes" id="UP000248758"/>
    </source>
</evidence>
<evidence type="ECO:0000259" key="18">
    <source>
        <dbReference type="Pfam" id="PF00156"/>
    </source>
</evidence>
<evidence type="ECO:0000256" key="13">
    <source>
        <dbReference type="ARBA" id="ARBA00022741"/>
    </source>
</evidence>
<keyword evidence="10 17" id="KW-0808">Transferase</keyword>
<evidence type="ECO:0000256" key="10">
    <source>
        <dbReference type="ARBA" id="ARBA00022679"/>
    </source>
</evidence>
<dbReference type="GO" id="GO:0000287">
    <property type="term" value="F:magnesium ion binding"/>
    <property type="evidence" value="ECO:0007669"/>
    <property type="project" value="TreeGrafter"/>
</dbReference>
<dbReference type="PANTHER" id="PTHR43340:SF1">
    <property type="entry name" value="HYPOXANTHINE PHOSPHORIBOSYLTRANSFERASE"/>
    <property type="match status" value="1"/>
</dbReference>
<comment type="subcellular location">
    <subcellularLocation>
        <location evidence="3 17">Cytoplasm</location>
    </subcellularLocation>
</comment>
<dbReference type="NCBIfam" id="TIGR01203">
    <property type="entry name" value="HGPRTase"/>
    <property type="match status" value="1"/>
</dbReference>
<evidence type="ECO:0000256" key="11">
    <source>
        <dbReference type="ARBA" id="ARBA00022723"/>
    </source>
</evidence>
<comment type="catalytic activity">
    <reaction evidence="15">
        <text>GMP + diphosphate = guanine + 5-phospho-alpha-D-ribose 1-diphosphate</text>
        <dbReference type="Rhea" id="RHEA:25424"/>
        <dbReference type="ChEBI" id="CHEBI:16235"/>
        <dbReference type="ChEBI" id="CHEBI:33019"/>
        <dbReference type="ChEBI" id="CHEBI:58017"/>
        <dbReference type="ChEBI" id="CHEBI:58115"/>
        <dbReference type="EC" id="2.4.2.8"/>
    </reaction>
    <physiologicalReaction direction="right-to-left" evidence="15">
        <dbReference type="Rhea" id="RHEA:25426"/>
    </physiologicalReaction>
</comment>
<evidence type="ECO:0000256" key="17">
    <source>
        <dbReference type="RuleBase" id="RU364099"/>
    </source>
</evidence>
<dbReference type="GO" id="GO:0046100">
    <property type="term" value="P:hypoxanthine metabolic process"/>
    <property type="evidence" value="ECO:0007669"/>
    <property type="project" value="TreeGrafter"/>
</dbReference>
<dbReference type="KEGG" id="tpty:NCTC11468_03054"/>
<keyword evidence="11 17" id="KW-0479">Metal-binding</keyword>
<dbReference type="GO" id="GO:0006178">
    <property type="term" value="P:guanine salvage"/>
    <property type="evidence" value="ECO:0007669"/>
    <property type="project" value="TreeGrafter"/>
</dbReference>
<dbReference type="Pfam" id="PF00156">
    <property type="entry name" value="Pribosyltran"/>
    <property type="match status" value="1"/>
</dbReference>
<evidence type="ECO:0000256" key="14">
    <source>
        <dbReference type="ARBA" id="ARBA00022842"/>
    </source>
</evidence>
<dbReference type="EMBL" id="LS483499">
    <property type="protein sequence ID" value="SQK76238.1"/>
    <property type="molecule type" value="Genomic_DNA"/>
</dbReference>
<dbReference type="AlphaFoldDB" id="A0A2X5NRN9"/>
<reference evidence="19 20" key="1">
    <citation type="submission" date="2018-06" db="EMBL/GenBank/DDBJ databases">
        <authorList>
            <consortium name="Pathogen Informatics"/>
            <person name="Doyle S."/>
        </authorList>
    </citation>
    <scope>NUCLEOTIDE SEQUENCE [LARGE SCALE GENOMIC DNA]</scope>
    <source>
        <strain evidence="19 20">NCTC11468</strain>
    </source>
</reference>
<dbReference type="GO" id="GO:0052657">
    <property type="term" value="F:guanine phosphoribosyltransferase activity"/>
    <property type="evidence" value="ECO:0007669"/>
    <property type="project" value="UniProtKB-ARBA"/>
</dbReference>
<dbReference type="SUPFAM" id="SSF53271">
    <property type="entry name" value="PRTase-like"/>
    <property type="match status" value="1"/>
</dbReference>
<proteinExistence type="inferred from homology"/>
<comment type="function">
    <text evidence="2">Purine salvage pathway enzyme which catalyzes the transfer of the ribosyl-5-phosphate group from 5-phospho-alpha-D-ribose 1-diphosphate (PRPP) to the N9 position of hypoxanthine to yield IMP (inosine 5'-monophosphate). To a lesser extent, can also act on guanine leading to GMP, but shows a highly less efficient activity with xanthine.</text>
</comment>
<evidence type="ECO:0000256" key="9">
    <source>
        <dbReference type="ARBA" id="ARBA00022676"/>
    </source>
</evidence>
<evidence type="ECO:0000256" key="16">
    <source>
        <dbReference type="ARBA" id="ARBA00049402"/>
    </source>
</evidence>
<gene>
    <name evidence="19" type="primary">hpt</name>
    <name evidence="19" type="ORF">NCTC11468_03054</name>
</gene>
<keyword evidence="13 17" id="KW-0547">Nucleotide-binding</keyword>
<comment type="cofactor">
    <cofactor evidence="1 17">
        <name>Mg(2+)</name>
        <dbReference type="ChEBI" id="CHEBI:18420"/>
    </cofactor>
</comment>
<name>A0A2X5NRN9_9GAMM</name>
<keyword evidence="8 17" id="KW-0963">Cytoplasm</keyword>
<dbReference type="GO" id="GO:0032264">
    <property type="term" value="P:IMP salvage"/>
    <property type="evidence" value="ECO:0007669"/>
    <property type="project" value="UniProtKB-UniPathway"/>
</dbReference>
<dbReference type="GO" id="GO:0005829">
    <property type="term" value="C:cytosol"/>
    <property type="evidence" value="ECO:0007669"/>
    <property type="project" value="TreeGrafter"/>
</dbReference>
<organism evidence="19 20">
    <name type="scientific">Tatumella ptyseos</name>
    <dbReference type="NCBI Taxonomy" id="82987"/>
    <lineage>
        <taxon>Bacteria</taxon>
        <taxon>Pseudomonadati</taxon>
        <taxon>Pseudomonadota</taxon>
        <taxon>Gammaproteobacteria</taxon>
        <taxon>Enterobacterales</taxon>
        <taxon>Erwiniaceae</taxon>
        <taxon>Tatumella</taxon>
    </lineage>
</organism>
<evidence type="ECO:0000256" key="12">
    <source>
        <dbReference type="ARBA" id="ARBA00022726"/>
    </source>
</evidence>
<sequence>MTVLIPAINEVKLSKISEIYIMKHTVEVMISEEEIRQRITALGQQISADYRDRGNDIVLVGLLRGSFMFMADLCRAIDVSHEVDFITASSYGNGMSSTRDVKIIKDLDEDIRGKDVLIVEDIIDSGNTLSKVREILRLREPKSLAICTLLDKPERREVNVDVEYVGFTIPDEFVVGYGIDYAQRYRHLPYVGKVVILEP</sequence>